<protein>
    <submittedName>
        <fullName evidence="1">Uncharacterized protein</fullName>
    </submittedName>
</protein>
<dbReference type="HOGENOM" id="CLU_1969129_0_0_10"/>
<comment type="caution">
    <text evidence="1">The sequence shown here is derived from an EMBL/GenBank/DDBJ whole genome shotgun (WGS) entry which is preliminary data.</text>
</comment>
<dbReference type="RefSeq" id="WP_003008752.1">
    <property type="nucleotide sequence ID" value="NZ_GG668632.1"/>
</dbReference>
<reference evidence="1 2" key="1">
    <citation type="submission" date="2009-01" db="EMBL/GenBank/DDBJ databases">
        <authorList>
            <person name="Qin X."/>
            <person name="Bachman B."/>
            <person name="Battles P."/>
            <person name="Bell A."/>
            <person name="Bess C."/>
            <person name="Bickham C."/>
            <person name="Chaboub L."/>
            <person name="Chen D."/>
            <person name="Coyle M."/>
            <person name="Deiros D.R."/>
            <person name="Dinh H."/>
            <person name="Forbes L."/>
            <person name="Fowler G."/>
            <person name="Francisco L."/>
            <person name="Fu Q."/>
            <person name="Gubbala S."/>
            <person name="Hale W."/>
            <person name="Han Y."/>
            <person name="Hemphill L."/>
            <person name="Highlander S.K."/>
            <person name="Hirani K."/>
            <person name="Hogues M."/>
            <person name="Jackson L."/>
            <person name="Jakkamsetti A."/>
            <person name="Javaid M."/>
            <person name="Jiang H."/>
            <person name="Korchina V."/>
            <person name="Kovar C."/>
            <person name="Lara F."/>
            <person name="Lee S."/>
            <person name="Mata R."/>
            <person name="Mathew T."/>
            <person name="Moen C."/>
            <person name="Morales K."/>
            <person name="Munidasa M."/>
            <person name="Nazareth L."/>
            <person name="Ngo R."/>
            <person name="Nguyen L."/>
            <person name="Okwuonu G."/>
            <person name="Ongeri F."/>
            <person name="Patil S."/>
            <person name="Petrosino J."/>
            <person name="Pham C."/>
            <person name="Pham P."/>
            <person name="Pu L.-L."/>
            <person name="Puazo M."/>
            <person name="Raj R."/>
            <person name="Reid J."/>
            <person name="Rouhana J."/>
            <person name="Saada N."/>
            <person name="Shang Y."/>
            <person name="Simmons D."/>
            <person name="Thornton R."/>
            <person name="Warren J."/>
            <person name="Weissenberger G."/>
            <person name="Zhang J."/>
            <person name="Zhang L."/>
            <person name="Zhou C."/>
            <person name="Zhu D."/>
            <person name="Muzny D."/>
            <person name="Worley K."/>
            <person name="Gibbs R."/>
        </authorList>
    </citation>
    <scope>NUCLEOTIDE SEQUENCE [LARGE SCALE GENOMIC DNA]</scope>
    <source>
        <strain evidence="1 2">ATCC 33300</strain>
    </source>
</reference>
<name>C2G0H4_SPHSI</name>
<gene>
    <name evidence="1" type="ORF">HMPREF0765_3074</name>
</gene>
<evidence type="ECO:0000313" key="1">
    <source>
        <dbReference type="EMBL" id="EEI91354.1"/>
    </source>
</evidence>
<dbReference type="AlphaFoldDB" id="C2G0H4"/>
<dbReference type="Proteomes" id="UP000006241">
    <property type="component" value="Unassembled WGS sequence"/>
</dbReference>
<proteinExistence type="predicted"/>
<dbReference type="EMBL" id="ACHB01000070">
    <property type="protein sequence ID" value="EEI91354.1"/>
    <property type="molecule type" value="Genomic_DNA"/>
</dbReference>
<accession>C2G0H4</accession>
<evidence type="ECO:0000313" key="2">
    <source>
        <dbReference type="Proteomes" id="UP000006241"/>
    </source>
</evidence>
<sequence>MKYIKRSLLVFMVIIIFSNLPFVDKLVLKTIDGNTFRYSNRNGAYTRVQGFDFKDGYFNPRMIQRYVEQEKPLAENKKLYRLYKINPLCFWRWGYYYASSKDFEYLDWEEIEPTRVSYHPDGRWQDF</sequence>
<organism evidence="1 2">
    <name type="scientific">Sphingobacterium spiritivorum ATCC 33300</name>
    <dbReference type="NCBI Taxonomy" id="525372"/>
    <lineage>
        <taxon>Bacteria</taxon>
        <taxon>Pseudomonadati</taxon>
        <taxon>Bacteroidota</taxon>
        <taxon>Sphingobacteriia</taxon>
        <taxon>Sphingobacteriales</taxon>
        <taxon>Sphingobacteriaceae</taxon>
        <taxon>Sphingobacterium</taxon>
    </lineage>
</organism>